<protein>
    <submittedName>
        <fullName evidence="1">Uncharacterized protein</fullName>
    </submittedName>
</protein>
<name>A0A9X5E4E7_9CYAN</name>
<sequence>MKLAINNDPSFWLPLFSVKFYIVVARVTDCSKYQQSNELLEFGVYLGDR</sequence>
<organism evidence="1 2">
    <name type="scientific">Scytonema millei VB511283</name>
    <dbReference type="NCBI Taxonomy" id="1245923"/>
    <lineage>
        <taxon>Bacteria</taxon>
        <taxon>Bacillati</taxon>
        <taxon>Cyanobacteriota</taxon>
        <taxon>Cyanophyceae</taxon>
        <taxon>Nostocales</taxon>
        <taxon>Scytonemataceae</taxon>
        <taxon>Scytonema</taxon>
    </lineage>
</organism>
<dbReference type="EMBL" id="JTJC03000002">
    <property type="protein sequence ID" value="NHC34959.1"/>
    <property type="molecule type" value="Genomic_DNA"/>
</dbReference>
<proteinExistence type="predicted"/>
<keyword evidence="2" id="KW-1185">Reference proteome</keyword>
<dbReference type="RefSeq" id="WP_165587654.1">
    <property type="nucleotide sequence ID" value="NZ_JTJC03000002.1"/>
</dbReference>
<evidence type="ECO:0000313" key="1">
    <source>
        <dbReference type="EMBL" id="NHC34959.1"/>
    </source>
</evidence>
<accession>A0A9X5E4E7</accession>
<comment type="caution">
    <text evidence="1">The sequence shown here is derived from an EMBL/GenBank/DDBJ whole genome shotgun (WGS) entry which is preliminary data.</text>
</comment>
<reference evidence="1 2" key="1">
    <citation type="journal article" date="2015" name="Genome Announc.">
        <title>Draft Genome Sequence of the Terrestrial Cyanobacterium Scytonema millei VB511283, Isolated from Eastern India.</title>
        <authorList>
            <person name="Sen D."/>
            <person name="Chandrababunaidu M.M."/>
            <person name="Singh D."/>
            <person name="Sanghi N."/>
            <person name="Ghorai A."/>
            <person name="Mishra G.P."/>
            <person name="Madduluri M."/>
            <person name="Adhikary S.P."/>
            <person name="Tripathy S."/>
        </authorList>
    </citation>
    <scope>NUCLEOTIDE SEQUENCE [LARGE SCALE GENOMIC DNA]</scope>
    <source>
        <strain evidence="1 2">VB511283</strain>
    </source>
</reference>
<dbReference type="AlphaFoldDB" id="A0A9X5E4E7"/>
<dbReference type="Proteomes" id="UP000031532">
    <property type="component" value="Unassembled WGS sequence"/>
</dbReference>
<gene>
    <name evidence="1" type="ORF">QH73_0009845</name>
</gene>
<evidence type="ECO:0000313" key="2">
    <source>
        <dbReference type="Proteomes" id="UP000031532"/>
    </source>
</evidence>